<evidence type="ECO:0000313" key="2">
    <source>
        <dbReference type="EMBL" id="AIL62080.1"/>
    </source>
</evidence>
<dbReference type="KEGG" id="palk:PSAKL28_28890"/>
<dbReference type="InterPro" id="IPR008579">
    <property type="entry name" value="UGlyAH_Cupin_dom"/>
</dbReference>
<dbReference type="eggNOG" id="COG3450">
    <property type="taxonomic scope" value="Bacteria"/>
</dbReference>
<dbReference type="RefSeq" id="WP_038611679.1">
    <property type="nucleotide sequence ID" value="NZ_CP009048.1"/>
</dbReference>
<dbReference type="InterPro" id="IPR014710">
    <property type="entry name" value="RmlC-like_jellyroll"/>
</dbReference>
<dbReference type="Proteomes" id="UP000028931">
    <property type="component" value="Chromosome"/>
</dbReference>
<dbReference type="InterPro" id="IPR011051">
    <property type="entry name" value="RmlC_Cupin_sf"/>
</dbReference>
<dbReference type="EMBL" id="CP009048">
    <property type="protein sequence ID" value="AIL62080.1"/>
    <property type="molecule type" value="Genomic_DNA"/>
</dbReference>
<reference evidence="2 3" key="1">
    <citation type="submission" date="2014-07" db="EMBL/GenBank/DDBJ databases">
        <authorList>
            <person name="Lee K."/>
            <person name="Lim J.Y."/>
            <person name="Hwang I."/>
        </authorList>
    </citation>
    <scope>NUCLEOTIDE SEQUENCE [LARGE SCALE GENOMIC DNA]</scope>
    <source>
        <strain evidence="2 3">KL28</strain>
    </source>
</reference>
<name>A0A077FBM0_9PSED</name>
<dbReference type="PANTHER" id="PTHR40943:SF1">
    <property type="entry name" value="CYTOPLASMIC PROTEIN"/>
    <property type="match status" value="1"/>
</dbReference>
<sequence length="115" mass="12709">MSPVLIRLENEAQFSAPEPAGLPVGEPVPMTRTAVHHDIAGQNVCSGFWECSPGRLRRAIMQAEFSYIIEGKGSFTPEGGETLHFKAGDSLYFAAHTQGEWEIIEKVRKTYFILG</sequence>
<evidence type="ECO:0000313" key="3">
    <source>
        <dbReference type="Proteomes" id="UP000028931"/>
    </source>
</evidence>
<proteinExistence type="predicted"/>
<gene>
    <name evidence="2" type="ORF">PSAKL28_28890</name>
</gene>
<dbReference type="OrthoDB" id="9799053at2"/>
<dbReference type="CDD" id="cd02227">
    <property type="entry name" value="cupin_TM1112-like"/>
    <property type="match status" value="1"/>
</dbReference>
<protein>
    <submittedName>
        <fullName evidence="2">Cupin superfamily protein</fullName>
    </submittedName>
</protein>
<organism evidence="2 3">
    <name type="scientific">Pseudomonas alkylphenolica</name>
    <dbReference type="NCBI Taxonomy" id="237609"/>
    <lineage>
        <taxon>Bacteria</taxon>
        <taxon>Pseudomonadati</taxon>
        <taxon>Pseudomonadota</taxon>
        <taxon>Gammaproteobacteria</taxon>
        <taxon>Pseudomonadales</taxon>
        <taxon>Pseudomonadaceae</taxon>
        <taxon>Pseudomonas</taxon>
    </lineage>
</organism>
<dbReference type="SUPFAM" id="SSF51182">
    <property type="entry name" value="RmlC-like cupins"/>
    <property type="match status" value="1"/>
</dbReference>
<accession>A0A077FBM0</accession>
<dbReference type="Pfam" id="PF05899">
    <property type="entry name" value="Cupin_3"/>
    <property type="match status" value="1"/>
</dbReference>
<dbReference type="HOGENOM" id="CLU_147448_2_1_6"/>
<dbReference type="PANTHER" id="PTHR40943">
    <property type="entry name" value="CYTOPLASMIC PROTEIN-RELATED"/>
    <property type="match status" value="1"/>
</dbReference>
<dbReference type="AlphaFoldDB" id="A0A077FBM0"/>
<evidence type="ECO:0000259" key="1">
    <source>
        <dbReference type="Pfam" id="PF05899"/>
    </source>
</evidence>
<dbReference type="Gene3D" id="2.60.120.10">
    <property type="entry name" value="Jelly Rolls"/>
    <property type="match status" value="1"/>
</dbReference>
<feature type="domain" description="(S)-ureidoglycine aminohydrolase cupin" evidence="1">
    <location>
        <begin position="46"/>
        <end position="111"/>
    </location>
</feature>